<comment type="caution">
    <text evidence="2">The sequence shown here is derived from an EMBL/GenBank/DDBJ whole genome shotgun (WGS) entry which is preliminary data.</text>
</comment>
<dbReference type="AlphaFoldDB" id="A0AAE3XTN8"/>
<sequence length="72" mass="8107">MEFKENMKKIFNYSFLIGVSVIGLFFLNKGCNEGRLLKKNPKYSIGETYSVNNETGKSNGGFKAFCSGLKIR</sequence>
<gene>
    <name evidence="2" type="ORF">HNQ88_004902</name>
</gene>
<keyword evidence="1" id="KW-0812">Transmembrane</keyword>
<dbReference type="RefSeq" id="WP_309942929.1">
    <property type="nucleotide sequence ID" value="NZ_AP025307.1"/>
</dbReference>
<dbReference type="EMBL" id="JAVDQD010000012">
    <property type="protein sequence ID" value="MDR6241815.1"/>
    <property type="molecule type" value="Genomic_DNA"/>
</dbReference>
<reference evidence="2" key="1">
    <citation type="submission" date="2023-07" db="EMBL/GenBank/DDBJ databases">
        <title>Genomic Encyclopedia of Type Strains, Phase IV (KMG-IV): sequencing the most valuable type-strain genomes for metagenomic binning, comparative biology and taxonomic classification.</title>
        <authorList>
            <person name="Goeker M."/>
        </authorList>
    </citation>
    <scope>NUCLEOTIDE SEQUENCE</scope>
    <source>
        <strain evidence="2">DSM 26174</strain>
    </source>
</reference>
<dbReference type="Proteomes" id="UP001185092">
    <property type="component" value="Unassembled WGS sequence"/>
</dbReference>
<evidence type="ECO:0000313" key="2">
    <source>
        <dbReference type="EMBL" id="MDR6241815.1"/>
    </source>
</evidence>
<keyword evidence="1" id="KW-0472">Membrane</keyword>
<name>A0AAE3XTN8_9BACT</name>
<evidence type="ECO:0000256" key="1">
    <source>
        <dbReference type="SAM" id="Phobius"/>
    </source>
</evidence>
<accession>A0AAE3XTN8</accession>
<keyword evidence="1" id="KW-1133">Transmembrane helix</keyword>
<protein>
    <submittedName>
        <fullName evidence="2">Uncharacterized protein</fullName>
    </submittedName>
</protein>
<evidence type="ECO:0000313" key="3">
    <source>
        <dbReference type="Proteomes" id="UP001185092"/>
    </source>
</evidence>
<organism evidence="2 3">
    <name type="scientific">Aureibacter tunicatorum</name>
    <dbReference type="NCBI Taxonomy" id="866807"/>
    <lineage>
        <taxon>Bacteria</taxon>
        <taxon>Pseudomonadati</taxon>
        <taxon>Bacteroidota</taxon>
        <taxon>Cytophagia</taxon>
        <taxon>Cytophagales</taxon>
        <taxon>Persicobacteraceae</taxon>
        <taxon>Aureibacter</taxon>
    </lineage>
</organism>
<proteinExistence type="predicted"/>
<feature type="transmembrane region" description="Helical" evidence="1">
    <location>
        <begin position="10"/>
        <end position="27"/>
    </location>
</feature>
<keyword evidence="3" id="KW-1185">Reference proteome</keyword>